<reference evidence="1 2" key="1">
    <citation type="journal article" date="2001" name="Nature">
        <title>Genome sequence and gene compaction of the eukaryote parasite Encephalitozoon cuniculi.</title>
        <authorList>
            <person name="Katinka M.D."/>
            <person name="Duprat S."/>
            <person name="Cornillot E."/>
            <person name="Metenier G."/>
            <person name="Thomarat F."/>
            <person name="Prensier G."/>
            <person name="Barbe V."/>
            <person name="Peyretaillade E."/>
            <person name="Brottier P."/>
            <person name="Wincker P."/>
            <person name="Delbac F."/>
            <person name="El Alaoui H."/>
            <person name="Peyret P."/>
            <person name="Saurin W."/>
            <person name="Gouy M."/>
            <person name="Weissenbach J."/>
            <person name="Vivares C.P."/>
        </authorList>
    </citation>
    <scope>NUCLEOTIDE SEQUENCE [LARGE SCALE GENOMIC DNA]</scope>
    <source>
        <strain evidence="1 2">GB-M1</strain>
    </source>
</reference>
<reference evidence="1 2" key="2">
    <citation type="journal article" date="2009" name="BMC Genomics">
        <title>Identification of transcriptional signals in Encephalitozoon cuniculi widespread among Microsporidia phylum: support for accurate structural genome annotation.</title>
        <authorList>
            <person name="Peyretaillade E."/>
            <person name="Goncalves O."/>
            <person name="Terrat S."/>
            <person name="Dugat-Bony E."/>
            <person name="Wincker P."/>
            <person name="Cornman R.S."/>
            <person name="Evans J.D."/>
            <person name="Delbac F."/>
            <person name="Peyret P."/>
        </authorList>
    </citation>
    <scope>NUCLEOTIDE SEQUENCE [LARGE SCALE GENOMIC DNA]</scope>
    <source>
        <strain evidence="1 2">GB-M1</strain>
    </source>
</reference>
<evidence type="ECO:0000313" key="1">
    <source>
        <dbReference type="EMBL" id="CCI73909.1"/>
    </source>
</evidence>
<dbReference type="AlphaFoldDB" id="I7JTZ2"/>
<dbReference type="RefSeq" id="NP_001402466.1">
    <property type="nucleotide sequence ID" value="NM_001415527.1"/>
</dbReference>
<dbReference type="KEGG" id="ecu:ECU02_0565"/>
<proteinExistence type="predicted"/>
<dbReference type="Proteomes" id="UP000000819">
    <property type="component" value="Chromosome II"/>
</dbReference>
<dbReference type="GeneID" id="77136317"/>
<name>I7JTZ2_ENCCU</name>
<accession>I7JTZ2</accession>
<organism evidence="1 2">
    <name type="scientific">Encephalitozoon cuniculi (strain GB-M1)</name>
    <name type="common">Microsporidian parasite</name>
    <dbReference type="NCBI Taxonomy" id="284813"/>
    <lineage>
        <taxon>Eukaryota</taxon>
        <taxon>Fungi</taxon>
        <taxon>Fungi incertae sedis</taxon>
        <taxon>Microsporidia</taxon>
        <taxon>Unikaryonidae</taxon>
        <taxon>Encephalitozoon</taxon>
    </lineage>
</organism>
<gene>
    <name evidence="1" type="ordered locus">ECU02_0565</name>
</gene>
<dbReference type="VEuPathDB" id="MicrosporidiaDB:ECU02_0565"/>
<dbReference type="InParanoid" id="I7JTZ2"/>
<dbReference type="HOGENOM" id="CLU_2757775_0_0_1"/>
<keyword evidence="2" id="KW-1185">Reference proteome</keyword>
<sequence>MTSDRADESGRMVEAIEKELVEEIKHKYGEIEKAIEKVIENVERLHGDLLGEIRAVYRGVEESNLM</sequence>
<protein>
    <submittedName>
        <fullName evidence="1">ECU02_0565 protein</fullName>
    </submittedName>
</protein>
<evidence type="ECO:0000313" key="2">
    <source>
        <dbReference type="Proteomes" id="UP000000819"/>
    </source>
</evidence>
<dbReference type="EMBL" id="AL590442">
    <property type="protein sequence ID" value="CCI73909.1"/>
    <property type="molecule type" value="Genomic_DNA"/>
</dbReference>